<dbReference type="Proteomes" id="UP001472866">
    <property type="component" value="Chromosome 09"/>
</dbReference>
<gene>
    <name evidence="4" type="ORF">HKI87_09g57010</name>
</gene>
<reference evidence="4 5" key="1">
    <citation type="submission" date="2024-03" db="EMBL/GenBank/DDBJ databases">
        <title>Complete genome sequence of the green alga Chloropicon roscoffensis RCC1871.</title>
        <authorList>
            <person name="Lemieux C."/>
            <person name="Pombert J.-F."/>
            <person name="Otis C."/>
            <person name="Turmel M."/>
        </authorList>
    </citation>
    <scope>NUCLEOTIDE SEQUENCE [LARGE SCALE GENOMIC DNA]</scope>
    <source>
        <strain evidence="4 5">RCC1871</strain>
    </source>
</reference>
<dbReference type="GO" id="GO:0003730">
    <property type="term" value="F:mRNA 3'-UTR binding"/>
    <property type="evidence" value="ECO:0007669"/>
    <property type="project" value="TreeGrafter"/>
</dbReference>
<dbReference type="PROSITE" id="PS50082">
    <property type="entry name" value="WD_REPEATS_2"/>
    <property type="match status" value="2"/>
</dbReference>
<dbReference type="Pfam" id="PF00400">
    <property type="entry name" value="WD40"/>
    <property type="match status" value="2"/>
</dbReference>
<dbReference type="PROSITE" id="PS00678">
    <property type="entry name" value="WD_REPEATS_1"/>
    <property type="match status" value="1"/>
</dbReference>
<dbReference type="GO" id="GO:0005634">
    <property type="term" value="C:nucleus"/>
    <property type="evidence" value="ECO:0007669"/>
    <property type="project" value="TreeGrafter"/>
</dbReference>
<name>A0AAX4PCS7_9CHLO</name>
<keyword evidence="2" id="KW-0677">Repeat</keyword>
<dbReference type="SMART" id="SM00320">
    <property type="entry name" value="WD40"/>
    <property type="match status" value="6"/>
</dbReference>
<dbReference type="PANTHER" id="PTHR46362:SF1">
    <property type="entry name" value="GEM-ASSOCIATED PROTEIN 5"/>
    <property type="match status" value="1"/>
</dbReference>
<dbReference type="GO" id="GO:0000387">
    <property type="term" value="P:spliceosomal snRNP assembly"/>
    <property type="evidence" value="ECO:0007669"/>
    <property type="project" value="TreeGrafter"/>
</dbReference>
<sequence length="701" mass="73752">MSYACTVAVPPSPNWYSSQVSDVSSDGSLFAFAAHSYVVVLCASTGGRLRQLAAHKSRVTCVCFLVTGRSQARHLLASGSADKNVVLWDAASGRPIASLSGHRSEVVAISPFPDSRIHHRRDGQGGGDGVGDFVSVDKSGWAFCWDACRQVKPVAKLRLCENFQGALCTLLLPTSATLLGRGGAGAAARTCLCFADADGTVSVVEAGTGEALWSWRAALGPICELRSAELGGCCAIAATTKAGHAIVSVAAPVGGEGGTLGPFQPALEISPEKLLAPGERSRSWASCLLRRGGGSILVTGIKGQVMEWSPGGGCRVFCHPHNRPIFRLHELEGGGVLSCGMDRRASFVDAAGSTVWSLRGLGAHAQALACSETSGKVAVGCGDSTIRVYDPLTASGRGGAAAESSFLWSGLQRLKFSWVSFHPTREDVVLFVAEDGDRVGLVSLELERVAYASPLKMGVSSARIRPGREEGGPAALYTAQGGELRVWHHDTRHWGEMSASKVHRKSGVAGMGDGNNIRTFCFSRSGRLLVVAAESGGIHVCEKADEGSPDHDWVVVASSVVAEDTAKVACLCAGLECPGSGGSLEVFTGREDGEVAMERFHLSGGGRRGVRRSPESSAHGSRITSITWDPLTGHLATSARGDPDARIWRLRGEGEAEELVSLALEGHSAAVLSVCWDWAEPNCLHTASEDQSLRTWRYRGL</sequence>
<organism evidence="4 5">
    <name type="scientific">Chloropicon roscoffensis</name>
    <dbReference type="NCBI Taxonomy" id="1461544"/>
    <lineage>
        <taxon>Eukaryota</taxon>
        <taxon>Viridiplantae</taxon>
        <taxon>Chlorophyta</taxon>
        <taxon>Chloropicophyceae</taxon>
        <taxon>Chloropicales</taxon>
        <taxon>Chloropicaceae</taxon>
        <taxon>Chloropicon</taxon>
    </lineage>
</organism>
<keyword evidence="1 3" id="KW-0853">WD repeat</keyword>
<dbReference type="SUPFAM" id="SSF50998">
    <property type="entry name" value="Quinoprotein alcohol dehydrogenase-like"/>
    <property type="match status" value="1"/>
</dbReference>
<dbReference type="InterPro" id="IPR015943">
    <property type="entry name" value="WD40/YVTN_repeat-like_dom_sf"/>
</dbReference>
<dbReference type="InterPro" id="IPR019775">
    <property type="entry name" value="WD40_repeat_CS"/>
</dbReference>
<accession>A0AAX4PCS7</accession>
<dbReference type="InterPro" id="IPR011047">
    <property type="entry name" value="Quinoprotein_ADH-like_sf"/>
</dbReference>
<dbReference type="Gene3D" id="2.130.10.10">
    <property type="entry name" value="YVTN repeat-like/Quinoprotein amine dehydrogenase"/>
    <property type="match status" value="2"/>
</dbReference>
<dbReference type="GO" id="GO:0032797">
    <property type="term" value="C:SMN complex"/>
    <property type="evidence" value="ECO:0007669"/>
    <property type="project" value="TreeGrafter"/>
</dbReference>
<dbReference type="EMBL" id="CP151509">
    <property type="protein sequence ID" value="WZN64147.1"/>
    <property type="molecule type" value="Genomic_DNA"/>
</dbReference>
<feature type="repeat" description="WD" evidence="3">
    <location>
        <begin position="52"/>
        <end position="98"/>
    </location>
</feature>
<dbReference type="InterPro" id="IPR052640">
    <property type="entry name" value="Gemin-5"/>
</dbReference>
<evidence type="ECO:0000313" key="5">
    <source>
        <dbReference type="Proteomes" id="UP001472866"/>
    </source>
</evidence>
<evidence type="ECO:0000313" key="4">
    <source>
        <dbReference type="EMBL" id="WZN64147.1"/>
    </source>
</evidence>
<evidence type="ECO:0000256" key="1">
    <source>
        <dbReference type="ARBA" id="ARBA00022574"/>
    </source>
</evidence>
<proteinExistence type="predicted"/>
<dbReference type="AlphaFoldDB" id="A0AAX4PCS7"/>
<evidence type="ECO:0000256" key="2">
    <source>
        <dbReference type="ARBA" id="ARBA00022737"/>
    </source>
</evidence>
<keyword evidence="5" id="KW-1185">Reference proteome</keyword>
<feature type="repeat" description="WD" evidence="3">
    <location>
        <begin position="664"/>
        <end position="701"/>
    </location>
</feature>
<evidence type="ECO:0000256" key="3">
    <source>
        <dbReference type="PROSITE-ProRule" id="PRU00221"/>
    </source>
</evidence>
<dbReference type="PANTHER" id="PTHR46362">
    <property type="entry name" value="GEM-ASSOCIATED PROTEIN 5"/>
    <property type="match status" value="1"/>
</dbReference>
<dbReference type="PROSITE" id="PS50294">
    <property type="entry name" value="WD_REPEATS_REGION"/>
    <property type="match status" value="1"/>
</dbReference>
<protein>
    <submittedName>
        <fullName evidence="4">Uncharacterized protein</fullName>
    </submittedName>
</protein>
<dbReference type="InterPro" id="IPR001680">
    <property type="entry name" value="WD40_rpt"/>
</dbReference>